<dbReference type="Gene3D" id="1.10.10.10">
    <property type="entry name" value="Winged helix-like DNA-binding domain superfamily/Winged helix DNA-binding domain"/>
    <property type="match status" value="1"/>
</dbReference>
<evidence type="ECO:0000259" key="4">
    <source>
        <dbReference type="PROSITE" id="PS50956"/>
    </source>
</evidence>
<dbReference type="CDD" id="cd00090">
    <property type="entry name" value="HTH_ARSR"/>
    <property type="match status" value="1"/>
</dbReference>
<dbReference type="Gene3D" id="3.30.70.920">
    <property type="match status" value="1"/>
</dbReference>
<dbReference type="GO" id="GO:0005829">
    <property type="term" value="C:cytosol"/>
    <property type="evidence" value="ECO:0007669"/>
    <property type="project" value="TreeGrafter"/>
</dbReference>
<name>A0A1I5Z9G5_9BACT</name>
<dbReference type="OrthoDB" id="9800326at2"/>
<dbReference type="InterPro" id="IPR011991">
    <property type="entry name" value="ArsR-like_HTH"/>
</dbReference>
<keyword evidence="1" id="KW-0805">Transcription regulation</keyword>
<dbReference type="InterPro" id="IPR000485">
    <property type="entry name" value="AsnC-type_HTH_dom"/>
</dbReference>
<dbReference type="GO" id="GO:0043565">
    <property type="term" value="F:sequence-specific DNA binding"/>
    <property type="evidence" value="ECO:0007669"/>
    <property type="project" value="InterPro"/>
</dbReference>
<dbReference type="InterPro" id="IPR036388">
    <property type="entry name" value="WH-like_DNA-bd_sf"/>
</dbReference>
<gene>
    <name evidence="5" type="ORF">SAMN05444277_1184</name>
</gene>
<dbReference type="InterPro" id="IPR011008">
    <property type="entry name" value="Dimeric_a/b-barrel"/>
</dbReference>
<dbReference type="PANTHER" id="PTHR30154">
    <property type="entry name" value="LEUCINE-RESPONSIVE REGULATORY PROTEIN"/>
    <property type="match status" value="1"/>
</dbReference>
<dbReference type="InterPro" id="IPR019887">
    <property type="entry name" value="Tscrpt_reg_AsnC/Lrp_C"/>
</dbReference>
<keyword evidence="3" id="KW-0804">Transcription</keyword>
<feature type="domain" description="HTH asnC-type" evidence="4">
    <location>
        <begin position="5"/>
        <end position="80"/>
    </location>
</feature>
<evidence type="ECO:0000256" key="1">
    <source>
        <dbReference type="ARBA" id="ARBA00023015"/>
    </source>
</evidence>
<dbReference type="SUPFAM" id="SSF54909">
    <property type="entry name" value="Dimeric alpha+beta barrel"/>
    <property type="match status" value="1"/>
</dbReference>
<evidence type="ECO:0000256" key="3">
    <source>
        <dbReference type="ARBA" id="ARBA00023163"/>
    </source>
</evidence>
<dbReference type="SMART" id="SM00344">
    <property type="entry name" value="HTH_ASNC"/>
    <property type="match status" value="1"/>
</dbReference>
<dbReference type="PROSITE" id="PS50956">
    <property type="entry name" value="HTH_ASNC_2"/>
    <property type="match status" value="1"/>
</dbReference>
<sequence>MEVILDDTDIKILNLIQGNARISNADLAREVNMAPSAVLERVKKLEQKKVIKQYNAVINPVAVQQKLLAFIFIKSKEGFTCSTETANSLAAIPEVQEVHHIAGEDCFLVKVRTADSAGLMELMRNSLRKIPNILSTKTTIVLETVKEDHQLVIQQKNKTG</sequence>
<dbReference type="AlphaFoldDB" id="A0A1I5Z9G5"/>
<evidence type="ECO:0000313" key="5">
    <source>
        <dbReference type="EMBL" id="SFQ53064.1"/>
    </source>
</evidence>
<organism evidence="5 6">
    <name type="scientific">Parafilimonas terrae</name>
    <dbReference type="NCBI Taxonomy" id="1465490"/>
    <lineage>
        <taxon>Bacteria</taxon>
        <taxon>Pseudomonadati</taxon>
        <taxon>Bacteroidota</taxon>
        <taxon>Chitinophagia</taxon>
        <taxon>Chitinophagales</taxon>
        <taxon>Chitinophagaceae</taxon>
        <taxon>Parafilimonas</taxon>
    </lineage>
</organism>
<dbReference type="GO" id="GO:0006355">
    <property type="term" value="P:regulation of DNA-templated transcription"/>
    <property type="evidence" value="ECO:0007669"/>
    <property type="project" value="UniProtKB-ARBA"/>
</dbReference>
<keyword evidence="2" id="KW-0238">DNA-binding</keyword>
<evidence type="ECO:0000256" key="2">
    <source>
        <dbReference type="ARBA" id="ARBA00023125"/>
    </source>
</evidence>
<dbReference type="EMBL" id="FOXQ01000018">
    <property type="protein sequence ID" value="SFQ53064.1"/>
    <property type="molecule type" value="Genomic_DNA"/>
</dbReference>
<proteinExistence type="predicted"/>
<dbReference type="PANTHER" id="PTHR30154:SF53">
    <property type="entry name" value="HTH-TYPE TRANSCRIPTIONAL REGULATOR LRPC"/>
    <property type="match status" value="1"/>
</dbReference>
<dbReference type="InterPro" id="IPR019888">
    <property type="entry name" value="Tscrpt_reg_AsnC-like"/>
</dbReference>
<dbReference type="Pfam" id="PF13412">
    <property type="entry name" value="HTH_24"/>
    <property type="match status" value="1"/>
</dbReference>
<dbReference type="InterPro" id="IPR036390">
    <property type="entry name" value="WH_DNA-bd_sf"/>
</dbReference>
<dbReference type="SUPFAM" id="SSF46785">
    <property type="entry name" value="Winged helix' DNA-binding domain"/>
    <property type="match status" value="1"/>
</dbReference>
<dbReference type="GO" id="GO:0043200">
    <property type="term" value="P:response to amino acid"/>
    <property type="evidence" value="ECO:0007669"/>
    <property type="project" value="TreeGrafter"/>
</dbReference>
<dbReference type="PRINTS" id="PR00033">
    <property type="entry name" value="HTHASNC"/>
</dbReference>
<dbReference type="Proteomes" id="UP000199031">
    <property type="component" value="Unassembled WGS sequence"/>
</dbReference>
<keyword evidence="6" id="KW-1185">Reference proteome</keyword>
<dbReference type="STRING" id="1465490.SAMN05444277_1184"/>
<protein>
    <submittedName>
        <fullName evidence="5">Lrp/AsnC family transcriptional regulator, leucine-responsive regulatory protein</fullName>
    </submittedName>
</protein>
<reference evidence="5 6" key="1">
    <citation type="submission" date="2016-10" db="EMBL/GenBank/DDBJ databases">
        <authorList>
            <person name="de Groot N.N."/>
        </authorList>
    </citation>
    <scope>NUCLEOTIDE SEQUENCE [LARGE SCALE GENOMIC DNA]</scope>
    <source>
        <strain evidence="5 6">DSM 28286</strain>
    </source>
</reference>
<evidence type="ECO:0000313" key="6">
    <source>
        <dbReference type="Proteomes" id="UP000199031"/>
    </source>
</evidence>
<accession>A0A1I5Z9G5</accession>
<dbReference type="Pfam" id="PF01037">
    <property type="entry name" value="AsnC_trans_reg"/>
    <property type="match status" value="1"/>
</dbReference>
<dbReference type="RefSeq" id="WP_090662896.1">
    <property type="nucleotide sequence ID" value="NZ_FOXQ01000018.1"/>
</dbReference>